<dbReference type="EMBL" id="JABFAC010000044">
    <property type="protein sequence ID" value="MBA0633440.1"/>
    <property type="molecule type" value="Genomic_DNA"/>
</dbReference>
<evidence type="ECO:0000313" key="1">
    <source>
        <dbReference type="EMBL" id="MBA0633440.1"/>
    </source>
</evidence>
<reference evidence="1 2" key="1">
    <citation type="journal article" date="2019" name="Genome Biol. Evol.">
        <title>Insights into the evolution of the New World diploid cottons (Gossypium, subgenus Houzingenia) based on genome sequencing.</title>
        <authorList>
            <person name="Grover C.E."/>
            <person name="Arick M.A. 2nd"/>
            <person name="Thrash A."/>
            <person name="Conover J.L."/>
            <person name="Sanders W.S."/>
            <person name="Peterson D.G."/>
            <person name="Frelichowski J.E."/>
            <person name="Scheffler J.A."/>
            <person name="Scheffler B.E."/>
            <person name="Wendel J.F."/>
        </authorList>
    </citation>
    <scope>NUCLEOTIDE SEQUENCE [LARGE SCALE GENOMIC DNA]</scope>
    <source>
        <strain evidence="1">27</strain>
        <tissue evidence="1">Leaf</tissue>
    </source>
</reference>
<protein>
    <submittedName>
        <fullName evidence="1">Uncharacterized protein</fullName>
    </submittedName>
</protein>
<gene>
    <name evidence="1" type="ORF">Godav_005353</name>
</gene>
<dbReference type="Proteomes" id="UP000593561">
    <property type="component" value="Unassembled WGS sequence"/>
</dbReference>
<keyword evidence="2" id="KW-1185">Reference proteome</keyword>
<evidence type="ECO:0000313" key="2">
    <source>
        <dbReference type="Proteomes" id="UP000593561"/>
    </source>
</evidence>
<organism evidence="1 2">
    <name type="scientific">Gossypium davidsonii</name>
    <name type="common">Davidson's cotton</name>
    <name type="synonym">Gossypium klotzschianum subsp. davidsonii</name>
    <dbReference type="NCBI Taxonomy" id="34287"/>
    <lineage>
        <taxon>Eukaryota</taxon>
        <taxon>Viridiplantae</taxon>
        <taxon>Streptophyta</taxon>
        <taxon>Embryophyta</taxon>
        <taxon>Tracheophyta</taxon>
        <taxon>Spermatophyta</taxon>
        <taxon>Magnoliopsida</taxon>
        <taxon>eudicotyledons</taxon>
        <taxon>Gunneridae</taxon>
        <taxon>Pentapetalae</taxon>
        <taxon>rosids</taxon>
        <taxon>malvids</taxon>
        <taxon>Malvales</taxon>
        <taxon>Malvaceae</taxon>
        <taxon>Malvoideae</taxon>
        <taxon>Gossypium</taxon>
    </lineage>
</organism>
<sequence>MIKKGNIKPLTENQGQICVNCRKVN</sequence>
<comment type="caution">
    <text evidence="1">The sequence shown here is derived from an EMBL/GenBank/DDBJ whole genome shotgun (WGS) entry which is preliminary data.</text>
</comment>
<proteinExistence type="predicted"/>
<accession>A0A7J8T5W1</accession>
<name>A0A7J8T5W1_GOSDV</name>
<dbReference type="AlphaFoldDB" id="A0A7J8T5W1"/>